<dbReference type="Pfam" id="PF19311">
    <property type="entry name" value="KELAA"/>
    <property type="match status" value="1"/>
</dbReference>
<sequence>MLKQLNSQTRAVVSIICRWRHFLFAYLFCRYLVPLYDAPVMNTTGKNSSLHSRLDNTRLSDEANTTSNHAAFELIQSGDRFLALATTAIPENRFWLDKSQSVSRDSSDLVRYEEPFNRSSTSHDCRSPESFGDVVERSTCSEDGYMMDDWVLVRSKTVEISPPEKPCLFPYLRCTMSRICHRRQACSNWHLFYGAQSPDSSTAVTVSHTDKELEANECRDREEIQLSPNRNFSGHIRSPYRENTSTRQPCGDCDSRSNGDLDSPLPAPLTSVSRAQASSLYQLNYFDDSSEEDIASCRQKENSKEGSCRRPSDFTPSSASDFSGLSPASNNYLPVRRKVTTNNLACTCLTSPQALQVMQACIGSNLDIASTKMDIDDKQELDEFLTSLDFVSLPWTCQSHFGHLPPVESSYPKLDEGFFTKLLTKLEQPVPTGTDSPTHVDPLDSSSFHLEMDSMHGLDISDGALTVTGNLPMHTVRLDSPRESATCFAGEKRTGTGAAVTTAPTVGGIGPFLWILLSRLSNMHTNCLFTNLLLTDVFAALAAYPCPILSEFLLNTASATTRRGHINSVYKCLNSVRNQLLSSATVIENWHSLVYRARLYLSCEKQFLADMLVDPDFYCFRKQSQRSGRGYASHPGIRSTSVDRLAKRGRQTAVRSVWLPTDFGPGRRQPTDSSSHTSKPDTTPEILLTYGTKPSAFPNSLTPLLPVDYVRPKRADTHVAGGSSVLSKHQSRAASFSHAPPVVIRVGQHHFPPVTVPKPIWTRTARYALSPALRRASVLSSGGPRAQAPLNPDSSESEDEEVQAVYQPEVPTSTRNLVFAAIVFDEFCHELAALCYNHSQDPSLFT</sequence>
<dbReference type="Proteomes" id="UP000728185">
    <property type="component" value="Unassembled WGS sequence"/>
</dbReference>
<feature type="compositionally biased region" description="Basic and acidic residues" evidence="2">
    <location>
        <begin position="298"/>
        <end position="312"/>
    </location>
</feature>
<comment type="caution">
    <text evidence="4">The sequence shown here is derived from an EMBL/GenBank/DDBJ whole genome shotgun (WGS) entry which is preliminary data.</text>
</comment>
<evidence type="ECO:0000256" key="1">
    <source>
        <dbReference type="ARBA" id="ARBA00024336"/>
    </source>
</evidence>
<proteinExistence type="inferred from homology"/>
<dbReference type="EMBL" id="LUCM01010185">
    <property type="protein sequence ID" value="KAA0185839.1"/>
    <property type="molecule type" value="Genomic_DNA"/>
</dbReference>
<feature type="compositionally biased region" description="Polar residues" evidence="2">
    <location>
        <begin position="671"/>
        <end position="681"/>
    </location>
</feature>
<organism evidence="4 5">
    <name type="scientific">Fasciolopsis buskii</name>
    <dbReference type="NCBI Taxonomy" id="27845"/>
    <lineage>
        <taxon>Eukaryota</taxon>
        <taxon>Metazoa</taxon>
        <taxon>Spiralia</taxon>
        <taxon>Lophotrochozoa</taxon>
        <taxon>Platyhelminthes</taxon>
        <taxon>Trematoda</taxon>
        <taxon>Digenea</taxon>
        <taxon>Plagiorchiida</taxon>
        <taxon>Echinostomata</taxon>
        <taxon>Echinostomatoidea</taxon>
        <taxon>Fasciolidae</taxon>
        <taxon>Fasciolopsis</taxon>
    </lineage>
</organism>
<keyword evidence="5" id="KW-1185">Reference proteome</keyword>
<feature type="compositionally biased region" description="Polar residues" evidence="2">
    <location>
        <begin position="314"/>
        <end position="326"/>
    </location>
</feature>
<name>A0A8E0VFP8_9TREM</name>
<feature type="region of interest" description="Disordered" evidence="2">
    <location>
        <begin position="229"/>
        <end position="269"/>
    </location>
</feature>
<dbReference type="PANTHER" id="PTHR21705:SF11">
    <property type="entry name" value="FHIP FAMILY PROTEIN CG3558"/>
    <property type="match status" value="1"/>
</dbReference>
<dbReference type="InterPro" id="IPR045668">
    <property type="entry name" value="FHIP_KELAA_motif"/>
</dbReference>
<dbReference type="Pfam" id="PF19314">
    <property type="entry name" value="DUF5917"/>
    <property type="match status" value="1"/>
</dbReference>
<evidence type="ECO:0000313" key="4">
    <source>
        <dbReference type="EMBL" id="KAA0185839.1"/>
    </source>
</evidence>
<feature type="region of interest" description="Disordered" evidence="2">
    <location>
        <begin position="294"/>
        <end position="326"/>
    </location>
</feature>
<dbReference type="InterPro" id="IPR019384">
    <property type="entry name" value="FHIP"/>
</dbReference>
<feature type="region of interest" description="Disordered" evidence="2">
    <location>
        <begin position="627"/>
        <end position="689"/>
    </location>
</feature>
<dbReference type="OrthoDB" id="6287422at2759"/>
<dbReference type="PANTHER" id="PTHR21705">
    <property type="entry name" value="RAI16 PROTEIN-RELATED"/>
    <property type="match status" value="1"/>
</dbReference>
<dbReference type="AlphaFoldDB" id="A0A8E0VFP8"/>
<evidence type="ECO:0000259" key="3">
    <source>
        <dbReference type="Pfam" id="PF19314"/>
    </source>
</evidence>
<protein>
    <recommendedName>
        <fullName evidence="3">FHF complex subunit HOOK-interacting protein C-terminal domain-containing protein</fullName>
    </recommendedName>
</protein>
<comment type="similarity">
    <text evidence="1">Belongs to the FHIP family.</text>
</comment>
<gene>
    <name evidence="4" type="ORF">FBUS_06525</name>
</gene>
<dbReference type="InterPro" id="IPR045669">
    <property type="entry name" value="FHIP_C"/>
</dbReference>
<reference evidence="4" key="1">
    <citation type="submission" date="2019-05" db="EMBL/GenBank/DDBJ databases">
        <title>Annotation for the trematode Fasciolopsis buski.</title>
        <authorList>
            <person name="Choi Y.-J."/>
        </authorList>
    </citation>
    <scope>NUCLEOTIDE SEQUENCE</scope>
    <source>
        <strain evidence="4">HT</strain>
        <tissue evidence="4">Whole worm</tissue>
    </source>
</reference>
<evidence type="ECO:0000313" key="5">
    <source>
        <dbReference type="Proteomes" id="UP000728185"/>
    </source>
</evidence>
<feature type="domain" description="FHF complex subunit HOOK-interacting protein C-terminal" evidence="3">
    <location>
        <begin position="509"/>
        <end position="602"/>
    </location>
</feature>
<feature type="region of interest" description="Disordered" evidence="2">
    <location>
        <begin position="778"/>
        <end position="802"/>
    </location>
</feature>
<accession>A0A8E0VFP8</accession>
<evidence type="ECO:0000256" key="2">
    <source>
        <dbReference type="SAM" id="MobiDB-lite"/>
    </source>
</evidence>